<keyword evidence="4" id="KW-0788">Thiol protease</keyword>
<dbReference type="Gene3D" id="3.90.1720.10">
    <property type="entry name" value="endopeptidase domain like (from Nostoc punctiforme)"/>
    <property type="match status" value="1"/>
</dbReference>
<keyword evidence="2" id="KW-0645">Protease</keyword>
<proteinExistence type="inferred from homology"/>
<accession>A0A918UU76</accession>
<reference evidence="7" key="1">
    <citation type="journal article" date="2014" name="Int. J. Syst. Evol. Microbiol.">
        <title>Complete genome sequence of Corynebacterium casei LMG S-19264T (=DSM 44701T), isolated from a smear-ripened cheese.</title>
        <authorList>
            <consortium name="US DOE Joint Genome Institute (JGI-PGF)"/>
            <person name="Walter F."/>
            <person name="Albersmeier A."/>
            <person name="Kalinowski J."/>
            <person name="Ruckert C."/>
        </authorList>
    </citation>
    <scope>NUCLEOTIDE SEQUENCE</scope>
    <source>
        <strain evidence="7">KCTC 12368</strain>
    </source>
</reference>
<dbReference type="PANTHER" id="PTHR47053">
    <property type="entry name" value="MUREIN DD-ENDOPEPTIDASE MEPH-RELATED"/>
    <property type="match status" value="1"/>
</dbReference>
<keyword evidence="5" id="KW-0732">Signal</keyword>
<dbReference type="AlphaFoldDB" id="A0A918UU76"/>
<evidence type="ECO:0000256" key="5">
    <source>
        <dbReference type="SAM" id="SignalP"/>
    </source>
</evidence>
<evidence type="ECO:0000256" key="4">
    <source>
        <dbReference type="ARBA" id="ARBA00022807"/>
    </source>
</evidence>
<keyword evidence="3" id="KW-0378">Hydrolase</keyword>
<comment type="similarity">
    <text evidence="1">Belongs to the peptidase C40 family.</text>
</comment>
<feature type="chain" id="PRO_5037117497" description="NlpC/P60 domain-containing protein" evidence="5">
    <location>
        <begin position="29"/>
        <end position="165"/>
    </location>
</feature>
<evidence type="ECO:0000313" key="8">
    <source>
        <dbReference type="Proteomes" id="UP000619457"/>
    </source>
</evidence>
<name>A0A918UU76_9BACT</name>
<gene>
    <name evidence="7" type="ORF">GCM10007049_29500</name>
</gene>
<dbReference type="RefSeq" id="WP_018475304.1">
    <property type="nucleotide sequence ID" value="NZ_BMWX01000005.1"/>
</dbReference>
<dbReference type="Proteomes" id="UP000619457">
    <property type="component" value="Unassembled WGS sequence"/>
</dbReference>
<dbReference type="InterPro" id="IPR000064">
    <property type="entry name" value="NLP_P60_dom"/>
</dbReference>
<dbReference type="SUPFAM" id="SSF54001">
    <property type="entry name" value="Cysteine proteinases"/>
    <property type="match status" value="1"/>
</dbReference>
<organism evidence="7 8">
    <name type="scientific">Echinicola pacifica</name>
    <dbReference type="NCBI Taxonomy" id="346377"/>
    <lineage>
        <taxon>Bacteria</taxon>
        <taxon>Pseudomonadati</taxon>
        <taxon>Bacteroidota</taxon>
        <taxon>Cytophagia</taxon>
        <taxon>Cytophagales</taxon>
        <taxon>Cyclobacteriaceae</taxon>
        <taxon>Echinicola</taxon>
    </lineage>
</organism>
<dbReference type="InterPro" id="IPR051202">
    <property type="entry name" value="Peptidase_C40"/>
</dbReference>
<feature type="signal peptide" evidence="5">
    <location>
        <begin position="1"/>
        <end position="28"/>
    </location>
</feature>
<evidence type="ECO:0000256" key="2">
    <source>
        <dbReference type="ARBA" id="ARBA00022670"/>
    </source>
</evidence>
<evidence type="ECO:0000256" key="3">
    <source>
        <dbReference type="ARBA" id="ARBA00022801"/>
    </source>
</evidence>
<dbReference type="GO" id="GO:0008234">
    <property type="term" value="F:cysteine-type peptidase activity"/>
    <property type="evidence" value="ECO:0007669"/>
    <property type="project" value="UniProtKB-KW"/>
</dbReference>
<comment type="caution">
    <text evidence="7">The sequence shown here is derived from an EMBL/GenBank/DDBJ whole genome shotgun (WGS) entry which is preliminary data.</text>
</comment>
<dbReference type="Pfam" id="PF00877">
    <property type="entry name" value="NLPC_P60"/>
    <property type="match status" value="1"/>
</dbReference>
<evidence type="ECO:0000313" key="7">
    <source>
        <dbReference type="EMBL" id="GGZ34251.1"/>
    </source>
</evidence>
<protein>
    <recommendedName>
        <fullName evidence="6">NlpC/P60 domain-containing protein</fullName>
    </recommendedName>
</protein>
<dbReference type="PROSITE" id="PS51935">
    <property type="entry name" value="NLPC_P60"/>
    <property type="match status" value="1"/>
</dbReference>
<keyword evidence="8" id="KW-1185">Reference proteome</keyword>
<dbReference type="InterPro" id="IPR038765">
    <property type="entry name" value="Papain-like_cys_pep_sf"/>
</dbReference>
<feature type="domain" description="NlpC/P60" evidence="6">
    <location>
        <begin position="38"/>
        <end position="165"/>
    </location>
</feature>
<reference evidence="7" key="2">
    <citation type="submission" date="2020-09" db="EMBL/GenBank/DDBJ databases">
        <authorList>
            <person name="Sun Q."/>
            <person name="Kim S."/>
        </authorList>
    </citation>
    <scope>NUCLEOTIDE SEQUENCE</scope>
    <source>
        <strain evidence="7">KCTC 12368</strain>
    </source>
</reference>
<evidence type="ECO:0000259" key="6">
    <source>
        <dbReference type="PROSITE" id="PS51935"/>
    </source>
</evidence>
<dbReference type="GO" id="GO:0006508">
    <property type="term" value="P:proteolysis"/>
    <property type="evidence" value="ECO:0007669"/>
    <property type="project" value="UniProtKB-KW"/>
</dbReference>
<dbReference type="PANTHER" id="PTHR47053:SF1">
    <property type="entry name" value="MUREIN DD-ENDOPEPTIDASE MEPH-RELATED"/>
    <property type="match status" value="1"/>
</dbReference>
<evidence type="ECO:0000256" key="1">
    <source>
        <dbReference type="ARBA" id="ARBA00007074"/>
    </source>
</evidence>
<dbReference type="EMBL" id="BMWX01000005">
    <property type="protein sequence ID" value="GGZ34251.1"/>
    <property type="molecule type" value="Genomic_DNA"/>
</dbReference>
<sequence length="165" mass="18447">MNISQINASKYCHWGRFFLIFILTASLASCSASKKAHKKNVNKVIQTAKTYRGTPYRYGGTSRAGMDCSALLYLSFESVGIQLPRTSEAQSKVGKNVPKGKLVEGDVVFFATGKRKNKVTHAGIVTEIGRNGIQFIHSSSSLGVTEDNLYNTYWHPRFVRARRYF</sequence>